<dbReference type="EMBL" id="PEDP01000286">
    <property type="protein sequence ID" value="POS86629.1"/>
    <property type="molecule type" value="Genomic_DNA"/>
</dbReference>
<comment type="caution">
    <text evidence="2">The sequence shown here is derived from an EMBL/GenBank/DDBJ whole genome shotgun (WGS) entry which is preliminary data.</text>
</comment>
<accession>A0A2S4PX49</accession>
<feature type="compositionally biased region" description="Low complexity" evidence="1">
    <location>
        <begin position="85"/>
        <end position="109"/>
    </location>
</feature>
<dbReference type="Proteomes" id="UP000237438">
    <property type="component" value="Unassembled WGS sequence"/>
</dbReference>
<reference evidence="2 3" key="1">
    <citation type="submission" date="2017-10" db="EMBL/GenBank/DDBJ databases">
        <title>Development of genomic resources for the powdery mildew, Erysiphe pulchra.</title>
        <authorList>
            <person name="Wadl P.A."/>
            <person name="Mack B.M."/>
            <person name="Moore G."/>
            <person name="Beltz S.B."/>
        </authorList>
    </citation>
    <scope>NUCLEOTIDE SEQUENCE [LARGE SCALE GENOMIC DNA]</scope>
    <source>
        <strain evidence="2">Cflorida</strain>
    </source>
</reference>
<sequence length="379" mass="43301">MSQKQDLPVQPPAGPPPPSYTPSEQMPAPHFAAQNTGQSSFPNGDPNNFAPGGYPPSQGPFQPQQGFMPQQGYPPSAAGYYGSYQGNPPNNNFGQPPYGAYNAGGPPQGEYVDSRGKSKPGFAEGLLAALKSQLEPFWTLQPVPVRTEPIDPEIIVTFVKCFDNKKRYTGEPYDILEDKTRIFLALAENMNIRPSQLHAVFPRILTGRAEWYFIKHMHPYNIFSTMYAQLKQHFDTCQKQNDSSVDSEQLYFDRRFTSNRNKFQNRFKTPRFQPQISSQNRSLNNQSNRQNQYAEKWKKSCNVCHKPNCWSTKNTPEERRKEILPTCRAMRALKILLFFETEPSIEDEIENGTHNRYFNNECGNYAFELDLPKSLKIHP</sequence>
<evidence type="ECO:0000313" key="3">
    <source>
        <dbReference type="Proteomes" id="UP000237438"/>
    </source>
</evidence>
<proteinExistence type="predicted"/>
<feature type="compositionally biased region" description="Low complexity" evidence="1">
    <location>
        <begin position="59"/>
        <end position="75"/>
    </location>
</feature>
<evidence type="ECO:0000313" key="2">
    <source>
        <dbReference type="EMBL" id="POS86629.1"/>
    </source>
</evidence>
<feature type="compositionally biased region" description="Pro residues" evidence="1">
    <location>
        <begin position="9"/>
        <end position="20"/>
    </location>
</feature>
<feature type="non-terminal residue" evidence="2">
    <location>
        <position position="379"/>
    </location>
</feature>
<name>A0A2S4PX49_9PEZI</name>
<feature type="region of interest" description="Disordered" evidence="1">
    <location>
        <begin position="1"/>
        <end position="117"/>
    </location>
</feature>
<protein>
    <submittedName>
        <fullName evidence="2">Uncharacterized protein</fullName>
    </submittedName>
</protein>
<gene>
    <name evidence="2" type="ORF">EPUL_002993</name>
</gene>
<dbReference type="AlphaFoldDB" id="A0A2S4PX49"/>
<dbReference type="OrthoDB" id="3599631at2759"/>
<dbReference type="STRING" id="225359.A0A2S4PX49"/>
<keyword evidence="3" id="KW-1185">Reference proteome</keyword>
<organism evidence="2 3">
    <name type="scientific">Erysiphe pulchra</name>
    <dbReference type="NCBI Taxonomy" id="225359"/>
    <lineage>
        <taxon>Eukaryota</taxon>
        <taxon>Fungi</taxon>
        <taxon>Dikarya</taxon>
        <taxon>Ascomycota</taxon>
        <taxon>Pezizomycotina</taxon>
        <taxon>Leotiomycetes</taxon>
        <taxon>Erysiphales</taxon>
        <taxon>Erysiphaceae</taxon>
        <taxon>Erysiphe</taxon>
    </lineage>
</organism>
<feature type="compositionally biased region" description="Polar residues" evidence="1">
    <location>
        <begin position="33"/>
        <end position="46"/>
    </location>
</feature>
<evidence type="ECO:0000256" key="1">
    <source>
        <dbReference type="SAM" id="MobiDB-lite"/>
    </source>
</evidence>